<accession>A0ABQ7T0P5</accession>
<proteinExistence type="predicted"/>
<name>A0ABQ7T0P5_PHRPL</name>
<comment type="caution">
    <text evidence="2">The sequence shown here is derived from an EMBL/GenBank/DDBJ whole genome shotgun (WGS) entry which is preliminary data.</text>
</comment>
<organism evidence="2 3">
    <name type="scientific">Phrynosoma platyrhinos</name>
    <name type="common">Desert horned lizard</name>
    <dbReference type="NCBI Taxonomy" id="52577"/>
    <lineage>
        <taxon>Eukaryota</taxon>
        <taxon>Metazoa</taxon>
        <taxon>Chordata</taxon>
        <taxon>Craniata</taxon>
        <taxon>Vertebrata</taxon>
        <taxon>Euteleostomi</taxon>
        <taxon>Lepidosauria</taxon>
        <taxon>Squamata</taxon>
        <taxon>Bifurcata</taxon>
        <taxon>Unidentata</taxon>
        <taxon>Episquamata</taxon>
        <taxon>Toxicofera</taxon>
        <taxon>Iguania</taxon>
        <taxon>Phrynosomatidae</taxon>
        <taxon>Phrynosomatinae</taxon>
        <taxon>Phrynosoma</taxon>
    </lineage>
</organism>
<reference evidence="2 3" key="1">
    <citation type="journal article" date="2022" name="Gigascience">
        <title>A chromosome-level genome assembly and annotation of the desert horned lizard, Phrynosoma platyrhinos, provides insight into chromosomal rearrangements among reptiles.</title>
        <authorList>
            <person name="Koochekian N."/>
            <person name="Ascanio A."/>
            <person name="Farleigh K."/>
            <person name="Card D.C."/>
            <person name="Schield D.R."/>
            <person name="Castoe T.A."/>
            <person name="Jezkova T."/>
        </authorList>
    </citation>
    <scope>NUCLEOTIDE SEQUENCE [LARGE SCALE GENOMIC DNA]</scope>
    <source>
        <strain evidence="2">NK-2021</strain>
    </source>
</reference>
<dbReference type="EMBL" id="JAIPUX010003283">
    <property type="protein sequence ID" value="KAH0623290.1"/>
    <property type="molecule type" value="Genomic_DNA"/>
</dbReference>
<protein>
    <submittedName>
        <fullName evidence="2">Uncharacterized protein</fullName>
    </submittedName>
</protein>
<dbReference type="Proteomes" id="UP000826234">
    <property type="component" value="Unassembled WGS sequence"/>
</dbReference>
<feature type="signal peptide" evidence="1">
    <location>
        <begin position="1"/>
        <end position="18"/>
    </location>
</feature>
<evidence type="ECO:0000256" key="1">
    <source>
        <dbReference type="SAM" id="SignalP"/>
    </source>
</evidence>
<keyword evidence="3" id="KW-1185">Reference proteome</keyword>
<feature type="chain" id="PRO_5045475594" evidence="1">
    <location>
        <begin position="19"/>
        <end position="104"/>
    </location>
</feature>
<evidence type="ECO:0000313" key="2">
    <source>
        <dbReference type="EMBL" id="KAH0623290.1"/>
    </source>
</evidence>
<evidence type="ECO:0000313" key="3">
    <source>
        <dbReference type="Proteomes" id="UP000826234"/>
    </source>
</evidence>
<sequence>MTTAVFILSLCLLEKVLRQALSSHAQQEPIVPDLGTAKEMIVYPAQVEPTAQKELPSQLFAHRENIIQSKGPKQQVTASCALGGIIVPVWAPSLLMPVVLANFQ</sequence>
<keyword evidence="1" id="KW-0732">Signal</keyword>
<gene>
    <name evidence="2" type="ORF">JD844_031444</name>
</gene>